<evidence type="ECO:0000256" key="1">
    <source>
        <dbReference type="ARBA" id="ARBA00012528"/>
    </source>
</evidence>
<dbReference type="HOGENOM" id="CLU_699657_0_0_0"/>
<protein>
    <recommendedName>
        <fullName evidence="1">diguanylate cyclase</fullName>
        <ecNumber evidence="1">2.7.7.65</ecNumber>
    </recommendedName>
</protein>
<name>D3PF17_DEFDS</name>
<keyword evidence="3" id="KW-0614">Plasmid</keyword>
<dbReference type="EC" id="2.7.7.65" evidence="1"/>
<dbReference type="NCBIfam" id="TIGR00254">
    <property type="entry name" value="GGDEF"/>
    <property type="match status" value="1"/>
</dbReference>
<dbReference type="PANTHER" id="PTHR45138:SF6">
    <property type="entry name" value="DIGUANYLATE CYCLASE DGCN"/>
    <property type="match status" value="1"/>
</dbReference>
<dbReference type="InterPro" id="IPR050469">
    <property type="entry name" value="Diguanylate_Cyclase"/>
</dbReference>
<dbReference type="PANTHER" id="PTHR45138">
    <property type="entry name" value="REGULATORY COMPONENTS OF SENSORY TRANSDUCTION SYSTEM"/>
    <property type="match status" value="1"/>
</dbReference>
<evidence type="ECO:0000313" key="3">
    <source>
        <dbReference type="EMBL" id="BAI81809.1"/>
    </source>
</evidence>
<dbReference type="SMART" id="SM00267">
    <property type="entry name" value="GGDEF"/>
    <property type="match status" value="1"/>
</dbReference>
<dbReference type="KEGG" id="ddf:DEFDS_P189"/>
<dbReference type="CDD" id="cd01949">
    <property type="entry name" value="GGDEF"/>
    <property type="match status" value="1"/>
</dbReference>
<gene>
    <name evidence="3" type="ordered locus">DEFDS_P189</name>
</gene>
<dbReference type="Pfam" id="PF00990">
    <property type="entry name" value="GGDEF"/>
    <property type="match status" value="1"/>
</dbReference>
<reference evidence="3 4" key="1">
    <citation type="journal article" date="2010" name="DNA Res.">
        <title>Bacterial lifestyle in a deep-sea hydrothermal vent chimney revealed by the genome sequence of the thermophilic bacterium Deferribacter desulfuricans SSM1.</title>
        <authorList>
            <person name="Takaki Y."/>
            <person name="Shimamura S."/>
            <person name="Nakagawa S."/>
            <person name="Fukuhara Y."/>
            <person name="Horikawa H."/>
            <person name="Ankai A."/>
            <person name="Harada T."/>
            <person name="Hosoyama A."/>
            <person name="Oguchi A."/>
            <person name="Fukui S."/>
            <person name="Fujita N."/>
            <person name="Takami H."/>
            <person name="Takai K."/>
        </authorList>
    </citation>
    <scope>NUCLEOTIDE SEQUENCE [LARGE SCALE GENOMIC DNA]</scope>
    <source>
        <strain evidence="4">DSM 14783 / JCM 11476 / NBRC 101012 / SSM1</strain>
        <plasmid evidence="4">Plasmid megaplasmid pDF308</plasmid>
    </source>
</reference>
<dbReference type="GO" id="GO:0005886">
    <property type="term" value="C:plasma membrane"/>
    <property type="evidence" value="ECO:0007669"/>
    <property type="project" value="TreeGrafter"/>
</dbReference>
<geneLocation type="plasmid" evidence="3 4">
    <name>megaplasmid pDF308</name>
</geneLocation>
<evidence type="ECO:0000313" key="4">
    <source>
        <dbReference type="Proteomes" id="UP000001520"/>
    </source>
</evidence>
<dbReference type="RefSeq" id="WP_013009025.1">
    <property type="nucleotide sequence ID" value="NC_013940.1"/>
</dbReference>
<dbReference type="PROSITE" id="PS50887">
    <property type="entry name" value="GGDEF"/>
    <property type="match status" value="1"/>
</dbReference>
<evidence type="ECO:0000259" key="2">
    <source>
        <dbReference type="PROSITE" id="PS50887"/>
    </source>
</evidence>
<dbReference type="Proteomes" id="UP000001520">
    <property type="component" value="Plasmid megaplasmid pDF308"/>
</dbReference>
<dbReference type="EMBL" id="AP011530">
    <property type="protein sequence ID" value="BAI81809.1"/>
    <property type="molecule type" value="Genomic_DNA"/>
</dbReference>
<dbReference type="Gene3D" id="3.30.70.270">
    <property type="match status" value="1"/>
</dbReference>
<dbReference type="GO" id="GO:0052621">
    <property type="term" value="F:diguanylate cyclase activity"/>
    <property type="evidence" value="ECO:0007669"/>
    <property type="project" value="UniProtKB-EC"/>
</dbReference>
<dbReference type="GO" id="GO:1902201">
    <property type="term" value="P:negative regulation of bacterial-type flagellum-dependent cell motility"/>
    <property type="evidence" value="ECO:0007669"/>
    <property type="project" value="TreeGrafter"/>
</dbReference>
<keyword evidence="4" id="KW-1185">Reference proteome</keyword>
<dbReference type="OrthoDB" id="9783076at2"/>
<sequence length="394" mass="46851">MKEVSLQNDLQKYRCNTEDYEQELLNFIKSMNMIFQSVIITKSTITDKIEYLKILLSHVYLSFPFQLFFIIELAKNSKNNIEINVFSSKCLNLSVENKIKNQIKIFLNNYNIYNIHNSQNKEQNEIIYLYNLDSIINFYYKKYCHDSITVNNFLTSNYFVVNNTNIDFDNLNKYKIYFKRTIFNSIIGMIVDNNIYQNKYFEFLSEFILNFIINNYITINDLSTYIKTIEKQVVIDSLTGLYNRKLLDEFLDKYIELYKRVKKPFSLVYLDLDDFKSINDTYGHIIGDEYLKYIAKTIKNNIRIIDIPVRVGGDEFAIIFPNTSLDDTIVIVERLYSYFNEKPFKIKDIKIPVKVSIGIAEYHDVKYSKSDFLSLVDKNLYKAKKEGKNIYKYN</sequence>
<dbReference type="AlphaFoldDB" id="D3PF17"/>
<dbReference type="FunFam" id="3.30.70.270:FF:000001">
    <property type="entry name" value="Diguanylate cyclase domain protein"/>
    <property type="match status" value="1"/>
</dbReference>
<proteinExistence type="predicted"/>
<dbReference type="eggNOG" id="COG3706">
    <property type="taxonomic scope" value="Bacteria"/>
</dbReference>
<dbReference type="InterPro" id="IPR000160">
    <property type="entry name" value="GGDEF_dom"/>
</dbReference>
<accession>D3PF17</accession>
<organism evidence="3 4">
    <name type="scientific">Deferribacter desulfuricans (strain DSM 14783 / JCM 11476 / NBRC 101012 / SSM1)</name>
    <dbReference type="NCBI Taxonomy" id="639282"/>
    <lineage>
        <taxon>Bacteria</taxon>
        <taxon>Pseudomonadati</taxon>
        <taxon>Deferribacterota</taxon>
        <taxon>Deferribacteres</taxon>
        <taxon>Deferribacterales</taxon>
        <taxon>Deferribacteraceae</taxon>
        <taxon>Deferribacter</taxon>
    </lineage>
</organism>
<dbReference type="InterPro" id="IPR043128">
    <property type="entry name" value="Rev_trsase/Diguanyl_cyclase"/>
</dbReference>
<dbReference type="InterPro" id="IPR029787">
    <property type="entry name" value="Nucleotide_cyclase"/>
</dbReference>
<feature type="domain" description="GGDEF" evidence="2">
    <location>
        <begin position="263"/>
        <end position="394"/>
    </location>
</feature>
<dbReference type="GO" id="GO:0043709">
    <property type="term" value="P:cell adhesion involved in single-species biofilm formation"/>
    <property type="evidence" value="ECO:0007669"/>
    <property type="project" value="TreeGrafter"/>
</dbReference>
<dbReference type="SUPFAM" id="SSF55073">
    <property type="entry name" value="Nucleotide cyclase"/>
    <property type="match status" value="1"/>
</dbReference>